<dbReference type="Proteomes" id="UP000289996">
    <property type="component" value="Unassembled WGS sequence"/>
</dbReference>
<reference evidence="1 2" key="1">
    <citation type="submission" date="2018-11" db="EMBL/GenBank/DDBJ databases">
        <authorList>
            <person name="Wuyts S."/>
        </authorList>
    </citation>
    <scope>NUCLEOTIDE SEQUENCE [LARGE SCALE GENOMIC DNA]</scope>
    <source>
        <strain evidence="1">Lactobacillus mudanjiangensis AMBF249</strain>
    </source>
</reference>
<evidence type="ECO:0000313" key="1">
    <source>
        <dbReference type="EMBL" id="VDG29802.1"/>
    </source>
</evidence>
<protein>
    <submittedName>
        <fullName evidence="1">Uncharacterized protein</fullName>
    </submittedName>
</protein>
<accession>A0A660E9H1</accession>
<gene>
    <name evidence="1" type="ORF">MUDAN_MDHGFNIF_01339</name>
</gene>
<dbReference type="OrthoDB" id="2326861at2"/>
<evidence type="ECO:0000313" key="2">
    <source>
        <dbReference type="Proteomes" id="UP000289996"/>
    </source>
</evidence>
<dbReference type="AlphaFoldDB" id="A0A660E9H1"/>
<keyword evidence="2" id="KW-1185">Reference proteome</keyword>
<sequence length="112" mass="12970">MQNKQTSSIKYISQNIHASYRQFLTELTTAAEVEVPLLPVMPAFQRTLFLTQAQTRDYAVMLQMNPMLTQTHPYNIHGHLRTLASGQLVLINRAKHLTHLIDPDQIRYLKRV</sequence>
<proteinExistence type="predicted"/>
<dbReference type="EMBL" id="UYIG01000152">
    <property type="protein sequence ID" value="VDG29802.1"/>
    <property type="molecule type" value="Genomic_DNA"/>
</dbReference>
<organism evidence="1 2">
    <name type="scientific">Lactiplantibacillus mudanjiangensis</name>
    <dbReference type="NCBI Taxonomy" id="1296538"/>
    <lineage>
        <taxon>Bacteria</taxon>
        <taxon>Bacillati</taxon>
        <taxon>Bacillota</taxon>
        <taxon>Bacilli</taxon>
        <taxon>Lactobacillales</taxon>
        <taxon>Lactobacillaceae</taxon>
        <taxon>Lactiplantibacillus</taxon>
    </lineage>
</organism>
<name>A0A660E9H1_9LACO</name>
<dbReference type="RefSeq" id="WP_130843806.1">
    <property type="nucleotide sequence ID" value="NZ_BJDY01000002.1"/>
</dbReference>